<accession>A0ABN3SY09</accession>
<gene>
    <name evidence="1" type="ORF">GCM10009864_72560</name>
</gene>
<dbReference type="Proteomes" id="UP001500994">
    <property type="component" value="Unassembled WGS sequence"/>
</dbReference>
<evidence type="ECO:0000313" key="1">
    <source>
        <dbReference type="EMBL" id="GAA2688175.1"/>
    </source>
</evidence>
<dbReference type="EMBL" id="BAAARK010000043">
    <property type="protein sequence ID" value="GAA2688175.1"/>
    <property type="molecule type" value="Genomic_DNA"/>
</dbReference>
<dbReference type="RefSeq" id="WP_344583750.1">
    <property type="nucleotide sequence ID" value="NZ_BAAARK010000043.1"/>
</dbReference>
<proteinExistence type="predicted"/>
<comment type="caution">
    <text evidence="1">The sequence shown here is derived from an EMBL/GenBank/DDBJ whole genome shotgun (WGS) entry which is preliminary data.</text>
</comment>
<name>A0ABN3SY09_9ACTN</name>
<keyword evidence="2" id="KW-1185">Reference proteome</keyword>
<evidence type="ECO:0000313" key="2">
    <source>
        <dbReference type="Proteomes" id="UP001500994"/>
    </source>
</evidence>
<protein>
    <submittedName>
        <fullName evidence="1">Uncharacterized protein</fullName>
    </submittedName>
</protein>
<organism evidence="1 2">
    <name type="scientific">Streptomyces lunalinharesii</name>
    <dbReference type="NCBI Taxonomy" id="333384"/>
    <lineage>
        <taxon>Bacteria</taxon>
        <taxon>Bacillati</taxon>
        <taxon>Actinomycetota</taxon>
        <taxon>Actinomycetes</taxon>
        <taxon>Kitasatosporales</taxon>
        <taxon>Streptomycetaceae</taxon>
        <taxon>Streptomyces</taxon>
    </lineage>
</organism>
<reference evidence="1 2" key="1">
    <citation type="journal article" date="2019" name="Int. J. Syst. Evol. Microbiol.">
        <title>The Global Catalogue of Microorganisms (GCM) 10K type strain sequencing project: providing services to taxonomists for standard genome sequencing and annotation.</title>
        <authorList>
            <consortium name="The Broad Institute Genomics Platform"/>
            <consortium name="The Broad Institute Genome Sequencing Center for Infectious Disease"/>
            <person name="Wu L."/>
            <person name="Ma J."/>
        </authorList>
    </citation>
    <scope>NUCLEOTIDE SEQUENCE [LARGE SCALE GENOMIC DNA]</scope>
    <source>
        <strain evidence="1 2">JCM 16374</strain>
    </source>
</reference>
<sequence>MTESWGRIAHDVGRDGVIVGANLIKDLVDGTAVVAVLRNLLPESVLAANRKRLAPVCGRASPTQHTNSSLTTGFFFGFYDDELAKAVSWI</sequence>